<gene>
    <name evidence="10" type="ORF">RIMI_LOCUS22120125</name>
</gene>
<dbReference type="Gene3D" id="3.30.420.10">
    <property type="entry name" value="Ribonuclease H-like superfamily/Ribonuclease H"/>
    <property type="match status" value="1"/>
</dbReference>
<dbReference type="EMBL" id="CAUEEQ010078224">
    <property type="protein sequence ID" value="CAJ0967294.1"/>
    <property type="molecule type" value="Genomic_DNA"/>
</dbReference>
<dbReference type="PROSITE" id="PS50240">
    <property type="entry name" value="TRYPSIN_DOM"/>
    <property type="match status" value="1"/>
</dbReference>
<evidence type="ECO:0000256" key="2">
    <source>
        <dbReference type="ARBA" id="ARBA00022525"/>
    </source>
</evidence>
<dbReference type="Pfam" id="PF00089">
    <property type="entry name" value="Trypsin"/>
    <property type="match status" value="1"/>
</dbReference>
<dbReference type="InterPro" id="IPR036397">
    <property type="entry name" value="RNaseH_sf"/>
</dbReference>
<dbReference type="InterPro" id="IPR001314">
    <property type="entry name" value="Peptidase_S1A"/>
</dbReference>
<keyword evidence="5 7" id="KW-0720">Serine protease</keyword>
<evidence type="ECO:0000256" key="4">
    <source>
        <dbReference type="ARBA" id="ARBA00022801"/>
    </source>
</evidence>
<reference evidence="10" key="1">
    <citation type="submission" date="2023-07" db="EMBL/GenBank/DDBJ databases">
        <authorList>
            <person name="Stuckert A."/>
        </authorList>
    </citation>
    <scope>NUCLEOTIDE SEQUENCE</scope>
</reference>
<keyword evidence="3 7" id="KW-0645">Protease</keyword>
<dbReference type="InterPro" id="IPR009003">
    <property type="entry name" value="Peptidase_S1_PA"/>
</dbReference>
<name>A0ABN9MKI1_9NEOB</name>
<evidence type="ECO:0000256" key="6">
    <source>
        <dbReference type="ARBA" id="ARBA00023157"/>
    </source>
</evidence>
<dbReference type="Pfam" id="PF13358">
    <property type="entry name" value="DDE_3"/>
    <property type="match status" value="1"/>
</dbReference>
<dbReference type="InterPro" id="IPR038717">
    <property type="entry name" value="Tc1-like_DDE_dom"/>
</dbReference>
<organism evidence="10 11">
    <name type="scientific">Ranitomeya imitator</name>
    <name type="common">mimic poison frog</name>
    <dbReference type="NCBI Taxonomy" id="111125"/>
    <lineage>
        <taxon>Eukaryota</taxon>
        <taxon>Metazoa</taxon>
        <taxon>Chordata</taxon>
        <taxon>Craniata</taxon>
        <taxon>Vertebrata</taxon>
        <taxon>Euteleostomi</taxon>
        <taxon>Amphibia</taxon>
        <taxon>Batrachia</taxon>
        <taxon>Anura</taxon>
        <taxon>Neobatrachia</taxon>
        <taxon>Hyloidea</taxon>
        <taxon>Dendrobatidae</taxon>
        <taxon>Dendrobatinae</taxon>
        <taxon>Ranitomeya</taxon>
    </lineage>
</organism>
<dbReference type="PRINTS" id="PR00722">
    <property type="entry name" value="CHYMOTRYPSIN"/>
</dbReference>
<dbReference type="InterPro" id="IPR043504">
    <property type="entry name" value="Peptidase_S1_PA_chymotrypsin"/>
</dbReference>
<dbReference type="PANTHER" id="PTHR24264:SF65">
    <property type="entry name" value="SRCR DOMAIN-CONTAINING PROTEIN"/>
    <property type="match status" value="1"/>
</dbReference>
<dbReference type="PROSITE" id="PS00135">
    <property type="entry name" value="TRYPSIN_SER"/>
    <property type="match status" value="1"/>
</dbReference>
<evidence type="ECO:0000256" key="5">
    <source>
        <dbReference type="ARBA" id="ARBA00022825"/>
    </source>
</evidence>
<evidence type="ECO:0000313" key="10">
    <source>
        <dbReference type="EMBL" id="CAJ0967294.1"/>
    </source>
</evidence>
<keyword evidence="6" id="KW-1015">Disulfide bond</keyword>
<accession>A0ABN9MKI1</accession>
<dbReference type="PANTHER" id="PTHR24264">
    <property type="entry name" value="TRYPSIN-RELATED"/>
    <property type="match status" value="1"/>
</dbReference>
<evidence type="ECO:0000256" key="1">
    <source>
        <dbReference type="ARBA" id="ARBA00004613"/>
    </source>
</evidence>
<evidence type="ECO:0000256" key="8">
    <source>
        <dbReference type="SAM" id="MobiDB-lite"/>
    </source>
</evidence>
<dbReference type="SUPFAM" id="SSF50494">
    <property type="entry name" value="Trypsin-like serine proteases"/>
    <property type="match status" value="1"/>
</dbReference>
<dbReference type="Proteomes" id="UP001176940">
    <property type="component" value="Unassembled WGS sequence"/>
</dbReference>
<dbReference type="CDD" id="cd00190">
    <property type="entry name" value="Tryp_SPc"/>
    <property type="match status" value="1"/>
</dbReference>
<evidence type="ECO:0000313" key="11">
    <source>
        <dbReference type="Proteomes" id="UP001176940"/>
    </source>
</evidence>
<keyword evidence="4 7" id="KW-0378">Hydrolase</keyword>
<dbReference type="PROSITE" id="PS00134">
    <property type="entry name" value="TRYPSIN_HIS"/>
    <property type="match status" value="1"/>
</dbReference>
<keyword evidence="2" id="KW-0964">Secreted</keyword>
<proteinExistence type="predicted"/>
<dbReference type="InterPro" id="IPR033116">
    <property type="entry name" value="TRYPSIN_SER"/>
</dbReference>
<dbReference type="SMART" id="SM00020">
    <property type="entry name" value="Tryp_SPc"/>
    <property type="match status" value="1"/>
</dbReference>
<evidence type="ECO:0000259" key="9">
    <source>
        <dbReference type="PROSITE" id="PS50240"/>
    </source>
</evidence>
<sequence>MLFEVNVYYSPLDTSKRPQAKSENPVTSVPDEGSNAVPYDIEAERRLIKDSIPKLHCGLPKQEHIRVKRIIGGHKADKNQFPWQVAIKDGTKINCGGIYIGGCWVLTAAHCVRADQAQRYRIMVELLDRLAYDEDIDSFPVKSVKVHELYNPNTYENDIALLESQQQGDKGEHVLQLDDGRFAYLRFNGSYSRIENFMDNARPHVAGVCQQFLQDECIEAMDLPTHSPDLNPIEHIWDIDALVQVWEEIPQETIRGLIRSIPRRCRIRGTYDGSIDSCKGDSGGPLICYAGKVAY</sequence>
<feature type="region of interest" description="Disordered" evidence="8">
    <location>
        <begin position="14"/>
        <end position="35"/>
    </location>
</feature>
<dbReference type="InterPro" id="IPR001254">
    <property type="entry name" value="Trypsin_dom"/>
</dbReference>
<comment type="subcellular location">
    <subcellularLocation>
        <location evidence="1">Secreted</location>
    </subcellularLocation>
</comment>
<feature type="non-terminal residue" evidence="10">
    <location>
        <position position="295"/>
    </location>
</feature>
<evidence type="ECO:0000256" key="3">
    <source>
        <dbReference type="ARBA" id="ARBA00022670"/>
    </source>
</evidence>
<evidence type="ECO:0000256" key="7">
    <source>
        <dbReference type="RuleBase" id="RU363034"/>
    </source>
</evidence>
<dbReference type="InterPro" id="IPR050127">
    <property type="entry name" value="Serine_Proteases_S1"/>
</dbReference>
<keyword evidence="11" id="KW-1185">Reference proteome</keyword>
<protein>
    <recommendedName>
        <fullName evidence="9">Peptidase S1 domain-containing protein</fullName>
    </recommendedName>
</protein>
<feature type="domain" description="Peptidase S1" evidence="9">
    <location>
        <begin position="70"/>
        <end position="295"/>
    </location>
</feature>
<dbReference type="InterPro" id="IPR018114">
    <property type="entry name" value="TRYPSIN_HIS"/>
</dbReference>
<dbReference type="Gene3D" id="2.40.10.10">
    <property type="entry name" value="Trypsin-like serine proteases"/>
    <property type="match status" value="1"/>
</dbReference>
<comment type="caution">
    <text evidence="10">The sequence shown here is derived from an EMBL/GenBank/DDBJ whole genome shotgun (WGS) entry which is preliminary data.</text>
</comment>